<dbReference type="Proteomes" id="UP001066276">
    <property type="component" value="Chromosome 3_2"/>
</dbReference>
<dbReference type="EMBL" id="JANPWB010000006">
    <property type="protein sequence ID" value="KAJ1175403.1"/>
    <property type="molecule type" value="Genomic_DNA"/>
</dbReference>
<evidence type="ECO:0000313" key="3">
    <source>
        <dbReference type="Proteomes" id="UP001066276"/>
    </source>
</evidence>
<feature type="compositionally biased region" description="Basic residues" evidence="1">
    <location>
        <begin position="27"/>
        <end position="40"/>
    </location>
</feature>
<protein>
    <submittedName>
        <fullName evidence="2">Uncharacterized protein</fullName>
    </submittedName>
</protein>
<gene>
    <name evidence="2" type="ORF">NDU88_000691</name>
</gene>
<keyword evidence="3" id="KW-1185">Reference proteome</keyword>
<feature type="region of interest" description="Disordered" evidence="1">
    <location>
        <begin position="1"/>
        <end position="52"/>
    </location>
</feature>
<sequence length="100" mass="11772">MMPEHFNPPKKRKERRHCDRRSEKRSPQKRRPRRRRRKPEHRSLASEVTLRRQQVAEAGHALGRAWTNQDLRSDHHADSQELIGSGVKRSQSIAQPAGLR</sequence>
<evidence type="ECO:0000256" key="1">
    <source>
        <dbReference type="SAM" id="MobiDB-lite"/>
    </source>
</evidence>
<accession>A0AAV7THX3</accession>
<feature type="region of interest" description="Disordered" evidence="1">
    <location>
        <begin position="66"/>
        <end position="100"/>
    </location>
</feature>
<proteinExistence type="predicted"/>
<evidence type="ECO:0000313" key="2">
    <source>
        <dbReference type="EMBL" id="KAJ1175403.1"/>
    </source>
</evidence>
<comment type="caution">
    <text evidence="2">The sequence shown here is derived from an EMBL/GenBank/DDBJ whole genome shotgun (WGS) entry which is preliminary data.</text>
</comment>
<reference evidence="2" key="1">
    <citation type="journal article" date="2022" name="bioRxiv">
        <title>Sequencing and chromosome-scale assembly of the giantPleurodeles waltlgenome.</title>
        <authorList>
            <person name="Brown T."/>
            <person name="Elewa A."/>
            <person name="Iarovenko S."/>
            <person name="Subramanian E."/>
            <person name="Araus A.J."/>
            <person name="Petzold A."/>
            <person name="Susuki M."/>
            <person name="Suzuki K.-i.T."/>
            <person name="Hayashi T."/>
            <person name="Toyoda A."/>
            <person name="Oliveira C."/>
            <person name="Osipova E."/>
            <person name="Leigh N.D."/>
            <person name="Simon A."/>
            <person name="Yun M.H."/>
        </authorList>
    </citation>
    <scope>NUCLEOTIDE SEQUENCE</scope>
    <source>
        <strain evidence="2">20211129_DDA</strain>
        <tissue evidence="2">Liver</tissue>
    </source>
</reference>
<name>A0AAV7THX3_PLEWA</name>
<organism evidence="2 3">
    <name type="scientific">Pleurodeles waltl</name>
    <name type="common">Iberian ribbed newt</name>
    <dbReference type="NCBI Taxonomy" id="8319"/>
    <lineage>
        <taxon>Eukaryota</taxon>
        <taxon>Metazoa</taxon>
        <taxon>Chordata</taxon>
        <taxon>Craniata</taxon>
        <taxon>Vertebrata</taxon>
        <taxon>Euteleostomi</taxon>
        <taxon>Amphibia</taxon>
        <taxon>Batrachia</taxon>
        <taxon>Caudata</taxon>
        <taxon>Salamandroidea</taxon>
        <taxon>Salamandridae</taxon>
        <taxon>Pleurodelinae</taxon>
        <taxon>Pleurodeles</taxon>
    </lineage>
</organism>
<dbReference type="AlphaFoldDB" id="A0AAV7THX3"/>
<feature type="compositionally biased region" description="Basic and acidic residues" evidence="1">
    <location>
        <begin position="16"/>
        <end position="26"/>
    </location>
</feature>